<dbReference type="GO" id="GO:0005739">
    <property type="term" value="C:mitochondrion"/>
    <property type="evidence" value="ECO:0007669"/>
    <property type="project" value="TreeGrafter"/>
</dbReference>
<dbReference type="SUPFAM" id="SSF56317">
    <property type="entry name" value="Carbon-nitrogen hydrolase"/>
    <property type="match status" value="1"/>
</dbReference>
<dbReference type="Proteomes" id="UP000326759">
    <property type="component" value="Unassembled WGS sequence"/>
</dbReference>
<dbReference type="FunFam" id="3.60.110.10:FF:000002">
    <property type="entry name" value="Nitrilase family member 2"/>
    <property type="match status" value="1"/>
</dbReference>
<feature type="domain" description="CN hydrolase" evidence="7">
    <location>
        <begin position="1"/>
        <end position="216"/>
    </location>
</feature>
<dbReference type="GO" id="GO:0006528">
    <property type="term" value="P:asparagine metabolic process"/>
    <property type="evidence" value="ECO:0007669"/>
    <property type="project" value="TreeGrafter"/>
</dbReference>
<evidence type="ECO:0000256" key="2">
    <source>
        <dbReference type="ARBA" id="ARBA00022801"/>
    </source>
</evidence>
<name>A0A5N5T2N6_9CRUS</name>
<evidence type="ECO:0000256" key="1">
    <source>
        <dbReference type="ARBA" id="ARBA00010613"/>
    </source>
</evidence>
<dbReference type="CDD" id="cd07572">
    <property type="entry name" value="nit"/>
    <property type="match status" value="1"/>
</dbReference>
<keyword evidence="2" id="KW-0378">Hydrolase</keyword>
<evidence type="ECO:0000313" key="8">
    <source>
        <dbReference type="EMBL" id="KAB7500417.1"/>
    </source>
</evidence>
<protein>
    <recommendedName>
        <fullName evidence="4">omega-amidase</fullName>
        <ecNumber evidence="4">3.5.1.3</ecNumber>
    </recommendedName>
    <alternativeName>
        <fullName evidence="5">Nitrilase homolog 2</fullName>
    </alternativeName>
</protein>
<organism evidence="8 9">
    <name type="scientific">Armadillidium nasatum</name>
    <dbReference type="NCBI Taxonomy" id="96803"/>
    <lineage>
        <taxon>Eukaryota</taxon>
        <taxon>Metazoa</taxon>
        <taxon>Ecdysozoa</taxon>
        <taxon>Arthropoda</taxon>
        <taxon>Crustacea</taxon>
        <taxon>Multicrustacea</taxon>
        <taxon>Malacostraca</taxon>
        <taxon>Eumalacostraca</taxon>
        <taxon>Peracarida</taxon>
        <taxon>Isopoda</taxon>
        <taxon>Oniscidea</taxon>
        <taxon>Crinocheta</taxon>
        <taxon>Armadillidiidae</taxon>
        <taxon>Armadillidium</taxon>
    </lineage>
</organism>
<comment type="catalytic activity">
    <reaction evidence="6">
        <text>2-oxosuccinamate + H2O = oxaloacetate + NH4(+)</text>
        <dbReference type="Rhea" id="RHEA:59412"/>
        <dbReference type="ChEBI" id="CHEBI:15377"/>
        <dbReference type="ChEBI" id="CHEBI:16452"/>
        <dbReference type="ChEBI" id="CHEBI:28938"/>
        <dbReference type="ChEBI" id="CHEBI:57735"/>
        <dbReference type="EC" id="3.5.1.3"/>
    </reaction>
    <physiologicalReaction direction="left-to-right" evidence="6">
        <dbReference type="Rhea" id="RHEA:59413"/>
    </physiologicalReaction>
</comment>
<evidence type="ECO:0000256" key="6">
    <source>
        <dbReference type="ARBA" id="ARBA00048745"/>
    </source>
</evidence>
<accession>A0A5N5T2N6</accession>
<dbReference type="Pfam" id="PF00795">
    <property type="entry name" value="CN_hydrolase"/>
    <property type="match status" value="1"/>
</dbReference>
<evidence type="ECO:0000256" key="4">
    <source>
        <dbReference type="ARBA" id="ARBA00039118"/>
    </source>
</evidence>
<comment type="similarity">
    <text evidence="1">Belongs to the carbon-nitrogen hydrolase superfamily. NIT1/NIT2 family.</text>
</comment>
<sequence>MSSMSAVRKIKEAAEKGANLVALPECFNSPYGNKYFEEYAETIPGNSTKTLSEIAKQNKVYIIGGSIPEKENGKLFNTCTIHLFDIDIPGGITFKESETLSPGNSLATFEVLGFKVGLGICYDVRFAELAQIYSKMGCHLLVYPGAFNMTTGPLHWELLQRGRAVDNQLYVATVSPARDESASYTAWGHSTVVDPMGEVIATTEEHEDIVYSDLDFEYIEKVRNMIPVTFQRRKDLYEVN</sequence>
<evidence type="ECO:0000256" key="3">
    <source>
        <dbReference type="ARBA" id="ARBA00036637"/>
    </source>
</evidence>
<keyword evidence="9" id="KW-1185">Reference proteome</keyword>
<dbReference type="PANTHER" id="PTHR23088:SF30">
    <property type="entry name" value="OMEGA-AMIDASE NIT2"/>
    <property type="match status" value="1"/>
</dbReference>
<dbReference type="OrthoDB" id="10250282at2759"/>
<evidence type="ECO:0000259" key="7">
    <source>
        <dbReference type="PROSITE" id="PS50263"/>
    </source>
</evidence>
<dbReference type="AlphaFoldDB" id="A0A5N5T2N6"/>
<dbReference type="InterPro" id="IPR003010">
    <property type="entry name" value="C-N_Hydrolase"/>
</dbReference>
<dbReference type="PANTHER" id="PTHR23088">
    <property type="entry name" value="NITRILASE-RELATED"/>
    <property type="match status" value="1"/>
</dbReference>
<reference evidence="8 9" key="1">
    <citation type="journal article" date="2019" name="PLoS Biol.">
        <title>Sex chromosomes control vertical transmission of feminizing Wolbachia symbionts in an isopod.</title>
        <authorList>
            <person name="Becking T."/>
            <person name="Chebbi M.A."/>
            <person name="Giraud I."/>
            <person name="Moumen B."/>
            <person name="Laverre T."/>
            <person name="Caubet Y."/>
            <person name="Peccoud J."/>
            <person name="Gilbert C."/>
            <person name="Cordaux R."/>
        </authorList>
    </citation>
    <scope>NUCLEOTIDE SEQUENCE [LARGE SCALE GENOMIC DNA]</scope>
    <source>
        <strain evidence="8">ANa2</strain>
        <tissue evidence="8">Whole body excluding digestive tract and cuticle</tissue>
    </source>
</reference>
<comment type="caution">
    <text evidence="8">The sequence shown here is derived from an EMBL/GenBank/DDBJ whole genome shotgun (WGS) entry which is preliminary data.</text>
</comment>
<dbReference type="GO" id="GO:0006107">
    <property type="term" value="P:oxaloacetate metabolic process"/>
    <property type="evidence" value="ECO:0007669"/>
    <property type="project" value="TreeGrafter"/>
</dbReference>
<proteinExistence type="inferred from homology"/>
<dbReference type="EC" id="3.5.1.3" evidence="4"/>
<dbReference type="GO" id="GO:0006541">
    <property type="term" value="P:glutamine metabolic process"/>
    <property type="evidence" value="ECO:0007669"/>
    <property type="project" value="TreeGrafter"/>
</dbReference>
<dbReference type="PROSITE" id="PS50263">
    <property type="entry name" value="CN_HYDROLASE"/>
    <property type="match status" value="1"/>
</dbReference>
<evidence type="ECO:0000313" key="9">
    <source>
        <dbReference type="Proteomes" id="UP000326759"/>
    </source>
</evidence>
<dbReference type="InterPro" id="IPR045254">
    <property type="entry name" value="Nit1/2_C-N_Hydrolase"/>
</dbReference>
<dbReference type="InterPro" id="IPR036526">
    <property type="entry name" value="C-N_Hydrolase_sf"/>
</dbReference>
<dbReference type="EMBL" id="SEYY01013999">
    <property type="protein sequence ID" value="KAB7500417.1"/>
    <property type="molecule type" value="Genomic_DNA"/>
</dbReference>
<evidence type="ECO:0000256" key="5">
    <source>
        <dbReference type="ARBA" id="ARBA00041576"/>
    </source>
</evidence>
<dbReference type="GO" id="GO:0050152">
    <property type="term" value="F:omega-amidase activity"/>
    <property type="evidence" value="ECO:0007669"/>
    <property type="project" value="UniProtKB-EC"/>
</dbReference>
<dbReference type="Gene3D" id="3.60.110.10">
    <property type="entry name" value="Carbon-nitrogen hydrolase"/>
    <property type="match status" value="1"/>
</dbReference>
<comment type="catalytic activity">
    <reaction evidence="3">
        <text>2-oxoglutaramate + H2O = 2-oxoglutarate + NH4(+)</text>
        <dbReference type="Rhea" id="RHEA:32963"/>
        <dbReference type="ChEBI" id="CHEBI:15377"/>
        <dbReference type="ChEBI" id="CHEBI:16769"/>
        <dbReference type="ChEBI" id="CHEBI:16810"/>
        <dbReference type="ChEBI" id="CHEBI:28938"/>
        <dbReference type="EC" id="3.5.1.3"/>
    </reaction>
    <physiologicalReaction direction="left-to-right" evidence="3">
        <dbReference type="Rhea" id="RHEA:32964"/>
    </physiologicalReaction>
</comment>
<gene>
    <name evidence="8" type="primary">nit2</name>
    <name evidence="8" type="ORF">Anas_07077</name>
</gene>